<comment type="caution">
    <text evidence="2">The sequence shown here is derived from an EMBL/GenBank/DDBJ whole genome shotgun (WGS) entry which is preliminary data.</text>
</comment>
<reference evidence="2" key="1">
    <citation type="submission" date="2022-12" db="EMBL/GenBank/DDBJ databases">
        <title>Genome assemblies of Blomia tropicalis.</title>
        <authorList>
            <person name="Cui Y."/>
        </authorList>
    </citation>
    <scope>NUCLEOTIDE SEQUENCE</scope>
    <source>
        <tissue evidence="2">Adult mites</tissue>
    </source>
</reference>
<keyword evidence="1" id="KW-0175">Coiled coil</keyword>
<evidence type="ECO:0000313" key="2">
    <source>
        <dbReference type="EMBL" id="KAJ6223551.1"/>
    </source>
</evidence>
<gene>
    <name evidence="2" type="ORF">RDWZM_002096</name>
</gene>
<feature type="coiled-coil region" evidence="1">
    <location>
        <begin position="33"/>
        <end position="112"/>
    </location>
</feature>
<protein>
    <submittedName>
        <fullName evidence="2">Uncharacterized protein</fullName>
    </submittedName>
</protein>
<evidence type="ECO:0000256" key="1">
    <source>
        <dbReference type="SAM" id="Coils"/>
    </source>
</evidence>
<dbReference type="Proteomes" id="UP001142055">
    <property type="component" value="Chromosome 1"/>
</dbReference>
<evidence type="ECO:0000313" key="3">
    <source>
        <dbReference type="Proteomes" id="UP001142055"/>
    </source>
</evidence>
<proteinExistence type="predicted"/>
<name>A0A9Q0RRA1_BLOTA</name>
<organism evidence="2 3">
    <name type="scientific">Blomia tropicalis</name>
    <name type="common">Mite</name>
    <dbReference type="NCBI Taxonomy" id="40697"/>
    <lineage>
        <taxon>Eukaryota</taxon>
        <taxon>Metazoa</taxon>
        <taxon>Ecdysozoa</taxon>
        <taxon>Arthropoda</taxon>
        <taxon>Chelicerata</taxon>
        <taxon>Arachnida</taxon>
        <taxon>Acari</taxon>
        <taxon>Acariformes</taxon>
        <taxon>Sarcoptiformes</taxon>
        <taxon>Astigmata</taxon>
        <taxon>Glycyphagoidea</taxon>
        <taxon>Echimyopodidae</taxon>
        <taxon>Blomia</taxon>
    </lineage>
</organism>
<dbReference type="AlphaFoldDB" id="A0A9Q0RRA1"/>
<keyword evidence="3" id="KW-1185">Reference proteome</keyword>
<dbReference type="EMBL" id="JAPWDV010000001">
    <property type="protein sequence ID" value="KAJ6223551.1"/>
    <property type="molecule type" value="Genomic_DNA"/>
</dbReference>
<sequence length="163" mass="18593">MSSETGSVLNIDDIIKVSQQKLLKICKEMSYSKQRIQDELNKLSKLNEEKIIEVVQLHESISESYHTDKIFNLLLNQLEKTRNENRQKEEKLSEYEKEIVSLKSELAIAKSANGKKCSKCSFSNNTQPSLAIKIEDDFVITSKSNLVNMDQNGSQSFHTIPPN</sequence>
<accession>A0A9Q0RRA1</accession>